<keyword evidence="7" id="KW-0812">Transmembrane</keyword>
<dbReference type="Gene3D" id="1.10.1380.10">
    <property type="entry name" value="Neutral endopeptidase , domain2"/>
    <property type="match status" value="1"/>
</dbReference>
<keyword evidence="5" id="KW-0862">Zinc</keyword>
<keyword evidence="6" id="KW-0482">Metalloprotease</keyword>
<evidence type="ECO:0000313" key="11">
    <source>
        <dbReference type="Proteomes" id="UP000225706"/>
    </source>
</evidence>
<dbReference type="Pfam" id="PF05649">
    <property type="entry name" value="Peptidase_M13_N"/>
    <property type="match status" value="2"/>
</dbReference>
<dbReference type="AlphaFoldDB" id="A0A2B4SJP7"/>
<dbReference type="EMBL" id="LSMT01000063">
    <property type="protein sequence ID" value="PFX29586.1"/>
    <property type="molecule type" value="Genomic_DNA"/>
</dbReference>
<evidence type="ECO:0000256" key="6">
    <source>
        <dbReference type="ARBA" id="ARBA00023049"/>
    </source>
</evidence>
<dbReference type="Gene3D" id="3.40.390.10">
    <property type="entry name" value="Collagenase (Catalytic Domain)"/>
    <property type="match status" value="1"/>
</dbReference>
<protein>
    <submittedName>
        <fullName evidence="10">Endothelin-converting enzyme 1</fullName>
    </submittedName>
</protein>
<evidence type="ECO:0000256" key="1">
    <source>
        <dbReference type="ARBA" id="ARBA00001947"/>
    </source>
</evidence>
<dbReference type="InterPro" id="IPR024079">
    <property type="entry name" value="MetalloPept_cat_dom_sf"/>
</dbReference>
<dbReference type="PANTHER" id="PTHR11733">
    <property type="entry name" value="ZINC METALLOPROTEASE FAMILY M13 NEPRILYSIN-RELATED"/>
    <property type="match status" value="1"/>
</dbReference>
<feature type="transmembrane region" description="Helical" evidence="7">
    <location>
        <begin position="44"/>
        <end position="65"/>
    </location>
</feature>
<feature type="domain" description="Peptidase M13 N-terminal" evidence="9">
    <location>
        <begin position="201"/>
        <end position="468"/>
    </location>
</feature>
<dbReference type="Pfam" id="PF01431">
    <property type="entry name" value="Peptidase_M13"/>
    <property type="match status" value="1"/>
</dbReference>
<dbReference type="GO" id="GO:0016485">
    <property type="term" value="P:protein processing"/>
    <property type="evidence" value="ECO:0007669"/>
    <property type="project" value="TreeGrafter"/>
</dbReference>
<dbReference type="GO" id="GO:0046872">
    <property type="term" value="F:metal ion binding"/>
    <property type="evidence" value="ECO:0007669"/>
    <property type="project" value="UniProtKB-KW"/>
</dbReference>
<keyword evidence="2" id="KW-0645">Protease</keyword>
<dbReference type="Proteomes" id="UP000225706">
    <property type="component" value="Unassembled WGS sequence"/>
</dbReference>
<feature type="domain" description="Peptidase M13 N-terminal" evidence="9">
    <location>
        <begin position="110"/>
        <end position="199"/>
    </location>
</feature>
<dbReference type="PROSITE" id="PS51885">
    <property type="entry name" value="NEPRILYSIN"/>
    <property type="match status" value="1"/>
</dbReference>
<dbReference type="InterPro" id="IPR018497">
    <property type="entry name" value="Peptidase_M13_C"/>
</dbReference>
<keyword evidence="7" id="KW-1133">Transmembrane helix</keyword>
<evidence type="ECO:0000313" key="10">
    <source>
        <dbReference type="EMBL" id="PFX29586.1"/>
    </source>
</evidence>
<proteinExistence type="predicted"/>
<comment type="caution">
    <text evidence="10">The sequence shown here is derived from an EMBL/GenBank/DDBJ whole genome shotgun (WGS) entry which is preliminary data.</text>
</comment>
<evidence type="ECO:0000256" key="2">
    <source>
        <dbReference type="ARBA" id="ARBA00022670"/>
    </source>
</evidence>
<dbReference type="GO" id="GO:0004222">
    <property type="term" value="F:metalloendopeptidase activity"/>
    <property type="evidence" value="ECO:0007669"/>
    <property type="project" value="InterPro"/>
</dbReference>
<keyword evidence="11" id="KW-1185">Reference proteome</keyword>
<evidence type="ECO:0000256" key="3">
    <source>
        <dbReference type="ARBA" id="ARBA00022723"/>
    </source>
</evidence>
<keyword evidence="3" id="KW-0479">Metal-binding</keyword>
<keyword evidence="4" id="KW-0378">Hydrolase</keyword>
<dbReference type="InterPro" id="IPR000718">
    <property type="entry name" value="Peptidase_M13"/>
</dbReference>
<dbReference type="InterPro" id="IPR008753">
    <property type="entry name" value="Peptidase_M13_N"/>
</dbReference>
<evidence type="ECO:0000259" key="8">
    <source>
        <dbReference type="Pfam" id="PF01431"/>
    </source>
</evidence>
<evidence type="ECO:0000256" key="7">
    <source>
        <dbReference type="SAM" id="Phobius"/>
    </source>
</evidence>
<dbReference type="PANTHER" id="PTHR11733:SF240">
    <property type="entry name" value="GH14155P-RELATED"/>
    <property type="match status" value="1"/>
</dbReference>
<reference evidence="11" key="1">
    <citation type="journal article" date="2017" name="bioRxiv">
        <title>Comparative analysis of the genomes of Stylophora pistillata and Acropora digitifera provides evidence for extensive differences between species of corals.</title>
        <authorList>
            <person name="Voolstra C.R."/>
            <person name="Li Y."/>
            <person name="Liew Y.J."/>
            <person name="Baumgarten S."/>
            <person name="Zoccola D."/>
            <person name="Flot J.-F."/>
            <person name="Tambutte S."/>
            <person name="Allemand D."/>
            <person name="Aranda M."/>
        </authorList>
    </citation>
    <scope>NUCLEOTIDE SEQUENCE [LARGE SCALE GENOMIC DNA]</scope>
</reference>
<dbReference type="PRINTS" id="PR00786">
    <property type="entry name" value="NEPRILYSIN"/>
</dbReference>
<keyword evidence="7" id="KW-0472">Membrane</keyword>
<evidence type="ECO:0000256" key="5">
    <source>
        <dbReference type="ARBA" id="ARBA00022833"/>
    </source>
</evidence>
<gene>
    <name evidence="10" type="primary">ECE1</name>
    <name evidence="10" type="ORF">AWC38_SpisGene5646</name>
</gene>
<evidence type="ECO:0000256" key="4">
    <source>
        <dbReference type="ARBA" id="ARBA00022801"/>
    </source>
</evidence>
<name>A0A2B4SJP7_STYPI</name>
<accession>A0A2B4SJP7</accession>
<dbReference type="InterPro" id="IPR042089">
    <property type="entry name" value="Peptidase_M13_dom_2"/>
</dbReference>
<feature type="domain" description="Peptidase M13 C-terminal" evidence="8">
    <location>
        <begin position="527"/>
        <end position="736"/>
    </location>
</feature>
<dbReference type="SUPFAM" id="SSF55486">
    <property type="entry name" value="Metalloproteases ('zincins'), catalytic domain"/>
    <property type="match status" value="1"/>
</dbReference>
<dbReference type="GO" id="GO:0005886">
    <property type="term" value="C:plasma membrane"/>
    <property type="evidence" value="ECO:0007669"/>
    <property type="project" value="TreeGrafter"/>
</dbReference>
<sequence>MDSHRSKIDAEPGFTTSTMSLGVHSQSSGSIFYSKRRKKVTMGLIFTSVALLLVCIALAVCLVVVSSRDQEKDMGNADGKNGHKQMQCTSDACLAVASAVKKSINESVDPCEDFFHYSCDGWIKHNPIPPSLNWFSTFGKLAKLNSEKMLLLLLQNDDLPREHAVSKTRNYFKSCMAEEEIEKTSLNELKNLITRFGSWPLGLSVNPFNSSKRVLQIMPPTLSLIREKYLAPENKTRLAYLKFMTKVGKLLGGGNDTRDQMAEVMELEARLANITPPRSVLIQNYHRHMNISELERQAPGFKFTWLQYINDVLRPFNVWVNATDSILVPSPEYLKGLSSIVNETDKRILSNYMMWTFVRAAIPYLSRDFRAAKLEYEKEVEGKKSATPRWLYCVEEMNGYYHGLTFALGYIYVTNAFDSEVIPLIQEMMSTIRKTFRDETSRDDWIDEQTRQKIIEKEKAMKNNVGFPKLCSNETLLNEYYKDVNISRSNYLRNAMDVTKWRRRSQFSILKTPVDKEQWYFGPQLVNAFYLPNRNEINILAGILQPPFYYGRKAPRAVNFGAIGMVLGHELSHGFDALGRYFNENGEMTDDWWSAETSQKFLEKSKCIVNQYNNYSVDGENGPIHINGELSLSENIADNGGIRLAYWGYKDWVKKNGAELQLPGLIMTNDQLLFVSFAQMWCSAFTPAAAYVMASTDTHALANYRVIGSLSNMKEFSDVFKCPSGSRMNPEKKCKIW</sequence>
<comment type="cofactor">
    <cofactor evidence="1">
        <name>Zn(2+)</name>
        <dbReference type="ChEBI" id="CHEBI:29105"/>
    </cofactor>
</comment>
<organism evidence="10 11">
    <name type="scientific">Stylophora pistillata</name>
    <name type="common">Smooth cauliflower coral</name>
    <dbReference type="NCBI Taxonomy" id="50429"/>
    <lineage>
        <taxon>Eukaryota</taxon>
        <taxon>Metazoa</taxon>
        <taxon>Cnidaria</taxon>
        <taxon>Anthozoa</taxon>
        <taxon>Hexacorallia</taxon>
        <taxon>Scleractinia</taxon>
        <taxon>Astrocoeniina</taxon>
        <taxon>Pocilloporidae</taxon>
        <taxon>Stylophora</taxon>
    </lineage>
</organism>
<dbReference type="OrthoDB" id="6475849at2759"/>
<evidence type="ECO:0000259" key="9">
    <source>
        <dbReference type="Pfam" id="PF05649"/>
    </source>
</evidence>
<dbReference type="CDD" id="cd08662">
    <property type="entry name" value="M13"/>
    <property type="match status" value="1"/>
</dbReference>